<gene>
    <name evidence="2" type="ORF">V0U35_04490</name>
</gene>
<name>A0ABU7LWN7_9PROT</name>
<sequence>MKHIIALVIGGVSLTACAATTTTAGLPAAGRLGSTAFDYAPVRPETEDMARFGYSLSGMTNGWNGEMRFESEGGGLAVDLVMDRGGERTAAALDIAMPYLENGVRRFTGQTESGDPVEVVLQAGPCLDPGSARHQTHFATVSVGSERYDGCAREEAATDRWTNYIASYLPAIDTCLYEMRNQAEHVTLAYPVASSTGVRLGNRLGQRWECVTRQGNQAVNAMRTLEAGDVMEGENDPIFVRGEMPMAGEGCYVYESVRTADGELIGAFGFDACSAPTGPMG</sequence>
<evidence type="ECO:0000256" key="1">
    <source>
        <dbReference type="SAM" id="SignalP"/>
    </source>
</evidence>
<dbReference type="Proteomes" id="UP001310692">
    <property type="component" value="Unassembled WGS sequence"/>
</dbReference>
<evidence type="ECO:0000313" key="3">
    <source>
        <dbReference type="Proteomes" id="UP001310692"/>
    </source>
</evidence>
<protein>
    <recommendedName>
        <fullName evidence="4">Lipoprotein</fullName>
    </recommendedName>
</protein>
<comment type="caution">
    <text evidence="2">The sequence shown here is derived from an EMBL/GenBank/DDBJ whole genome shotgun (WGS) entry which is preliminary data.</text>
</comment>
<feature type="chain" id="PRO_5046787472" description="Lipoprotein" evidence="1">
    <location>
        <begin position="19"/>
        <end position="281"/>
    </location>
</feature>
<dbReference type="RefSeq" id="WP_330195458.1">
    <property type="nucleotide sequence ID" value="NZ_JAZDRO010000001.1"/>
</dbReference>
<keyword evidence="1" id="KW-0732">Signal</keyword>
<accession>A0ABU7LWN7</accession>
<keyword evidence="3" id="KW-1185">Reference proteome</keyword>
<organism evidence="2 3">
    <name type="scientific">Hyphobacterium marinum</name>
    <dbReference type="NCBI Taxonomy" id="3116574"/>
    <lineage>
        <taxon>Bacteria</taxon>
        <taxon>Pseudomonadati</taxon>
        <taxon>Pseudomonadota</taxon>
        <taxon>Alphaproteobacteria</taxon>
        <taxon>Maricaulales</taxon>
        <taxon>Maricaulaceae</taxon>
        <taxon>Hyphobacterium</taxon>
    </lineage>
</organism>
<dbReference type="EMBL" id="JAZDRO010000001">
    <property type="protein sequence ID" value="MEE2565929.1"/>
    <property type="molecule type" value="Genomic_DNA"/>
</dbReference>
<dbReference type="PROSITE" id="PS51257">
    <property type="entry name" value="PROKAR_LIPOPROTEIN"/>
    <property type="match status" value="1"/>
</dbReference>
<feature type="signal peptide" evidence="1">
    <location>
        <begin position="1"/>
        <end position="18"/>
    </location>
</feature>
<evidence type="ECO:0000313" key="2">
    <source>
        <dbReference type="EMBL" id="MEE2565929.1"/>
    </source>
</evidence>
<reference evidence="2 3" key="1">
    <citation type="submission" date="2024-01" db="EMBL/GenBank/DDBJ databases">
        <title>Hyphobacterium bacterium isolated from marine sediment.</title>
        <authorList>
            <person name="Zhao S."/>
        </authorList>
    </citation>
    <scope>NUCLEOTIDE SEQUENCE [LARGE SCALE GENOMIC DNA]</scope>
    <source>
        <strain evidence="2 3">Y60-23</strain>
    </source>
</reference>
<evidence type="ECO:0008006" key="4">
    <source>
        <dbReference type="Google" id="ProtNLM"/>
    </source>
</evidence>
<proteinExistence type="predicted"/>